<dbReference type="InterPro" id="IPR000182">
    <property type="entry name" value="GNAT_dom"/>
</dbReference>
<dbReference type="PANTHER" id="PTHR46309">
    <property type="entry name" value="PHD FINGER PROTEIN 12"/>
    <property type="match status" value="1"/>
</dbReference>
<keyword evidence="4" id="KW-0862">Zinc</keyword>
<sequence length="513" mass="58068">MASLSHPLEINIKGGCSIKQPSVTPQAATTKSISSITLLSKKRSRNFENFDKSTFDKDYETSISNSVEKSIMTTTSTSKKNEKRVSESKSETKVEKVLNMRVRERSTLVSWLIRNHVLSQGTKVSCRGRNNIVKRGRLSYDGIVCDCCQVIFSITKFEAHADCTRHRPSTSILLEDGRSLLKCQRDALNSRDQNKDHFVVEENNDSVCLVCGLGGNIILCDRCPSSFHLCCLGLDQVPENDWFCPSCCCKVCRRPKCKQECKDHMDNIVLVCAQCEKKYHFGCLKFINFGLWYVESNKKKKDWFCSLVCGNIFLDLMKLLGKPIEVADNITWTLEKNVSSVINDDGQDFSSNKFSQKKSKLNAALGLLYASFNPIIDVLSGRDLIKDLIFSRESKNKRLNFSGFFTVILKKNCEVISVATIRIYGQNVAEIVFVATKKRYRGRGMCRLLLNELEKQLVALGVGSLILHSSEDAINTWTKSFGFVRITPKDKSQFIDHTFLEFENTIMCLKSLK</sequence>
<dbReference type="InterPro" id="IPR013083">
    <property type="entry name" value="Znf_RING/FYVE/PHD"/>
</dbReference>
<dbReference type="InterPro" id="IPR011011">
    <property type="entry name" value="Znf_FYVE_PHD"/>
</dbReference>
<dbReference type="EMBL" id="OX451736">
    <property type="protein sequence ID" value="CAI8588460.1"/>
    <property type="molecule type" value="Genomic_DNA"/>
</dbReference>
<protein>
    <submittedName>
        <fullName evidence="9">Uncharacterized protein</fullName>
    </submittedName>
</protein>
<dbReference type="AlphaFoldDB" id="A0AAV0YQR1"/>
<dbReference type="InterPro" id="IPR001965">
    <property type="entry name" value="Znf_PHD"/>
</dbReference>
<accession>A0AAV0YQR1</accession>
<dbReference type="Pfam" id="PF23209">
    <property type="entry name" value="IDM1_C"/>
    <property type="match status" value="1"/>
</dbReference>
<comment type="subcellular location">
    <subcellularLocation>
        <location evidence="1">Nucleus</location>
    </subcellularLocation>
</comment>
<evidence type="ECO:0000259" key="8">
    <source>
        <dbReference type="PROSITE" id="PS51186"/>
    </source>
</evidence>
<dbReference type="SUPFAM" id="SSF55729">
    <property type="entry name" value="Acyl-CoA N-acyltransferases (Nat)"/>
    <property type="match status" value="1"/>
</dbReference>
<dbReference type="SUPFAM" id="SSF57903">
    <property type="entry name" value="FYVE/PHD zinc finger"/>
    <property type="match status" value="1"/>
</dbReference>
<dbReference type="SMART" id="SM00249">
    <property type="entry name" value="PHD"/>
    <property type="match status" value="2"/>
</dbReference>
<dbReference type="PROSITE" id="PS50016">
    <property type="entry name" value="ZF_PHD_2"/>
    <property type="match status" value="1"/>
</dbReference>
<gene>
    <name evidence="9" type="ORF">VFH_I348480</name>
</gene>
<dbReference type="InterPro" id="IPR032308">
    <property type="entry name" value="TDBD"/>
</dbReference>
<name>A0AAV0YQR1_VICFA</name>
<dbReference type="Pfam" id="PF00628">
    <property type="entry name" value="PHD"/>
    <property type="match status" value="1"/>
</dbReference>
<dbReference type="GO" id="GO:0003714">
    <property type="term" value="F:transcription corepressor activity"/>
    <property type="evidence" value="ECO:0007669"/>
    <property type="project" value="InterPro"/>
</dbReference>
<dbReference type="PROSITE" id="PS51186">
    <property type="entry name" value="GNAT"/>
    <property type="match status" value="1"/>
</dbReference>
<feature type="domain" description="PHD-type" evidence="7">
    <location>
        <begin position="205"/>
        <end position="250"/>
    </location>
</feature>
<evidence type="ECO:0000313" key="10">
    <source>
        <dbReference type="Proteomes" id="UP001157006"/>
    </source>
</evidence>
<dbReference type="GO" id="GO:0006357">
    <property type="term" value="P:regulation of transcription by RNA polymerase II"/>
    <property type="evidence" value="ECO:0007669"/>
    <property type="project" value="TreeGrafter"/>
</dbReference>
<keyword evidence="2" id="KW-0479">Metal-binding</keyword>
<keyword evidence="10" id="KW-1185">Reference proteome</keyword>
<evidence type="ECO:0000256" key="6">
    <source>
        <dbReference type="PROSITE-ProRule" id="PRU00146"/>
    </source>
</evidence>
<evidence type="ECO:0000313" key="9">
    <source>
        <dbReference type="EMBL" id="CAI8588460.1"/>
    </source>
</evidence>
<dbReference type="InterPro" id="IPR019787">
    <property type="entry name" value="Znf_PHD-finger"/>
</dbReference>
<keyword evidence="5" id="KW-0539">Nucleus</keyword>
<evidence type="ECO:0000256" key="5">
    <source>
        <dbReference type="ARBA" id="ARBA00023242"/>
    </source>
</evidence>
<dbReference type="GO" id="GO:0008270">
    <property type="term" value="F:zinc ion binding"/>
    <property type="evidence" value="ECO:0007669"/>
    <property type="project" value="UniProtKB-KW"/>
</dbReference>
<proteinExistence type="predicted"/>
<feature type="domain" description="N-acetyltransferase" evidence="8">
    <location>
        <begin position="367"/>
        <end position="505"/>
    </location>
</feature>
<dbReference type="GO" id="GO:0005634">
    <property type="term" value="C:nucleus"/>
    <property type="evidence" value="ECO:0007669"/>
    <property type="project" value="UniProtKB-SubCell"/>
</dbReference>
<dbReference type="GO" id="GO:0016747">
    <property type="term" value="F:acyltransferase activity, transferring groups other than amino-acyl groups"/>
    <property type="evidence" value="ECO:0007669"/>
    <property type="project" value="InterPro"/>
</dbReference>
<dbReference type="Gene3D" id="3.40.630.30">
    <property type="match status" value="1"/>
</dbReference>
<dbReference type="InterPro" id="IPR042163">
    <property type="entry name" value="PHF12"/>
</dbReference>
<dbReference type="PANTHER" id="PTHR46309:SF15">
    <property type="entry name" value="PHD-FINGER PROTEIN"/>
    <property type="match status" value="1"/>
</dbReference>
<evidence type="ECO:0000259" key="7">
    <source>
        <dbReference type="PROSITE" id="PS50016"/>
    </source>
</evidence>
<reference evidence="9 10" key="1">
    <citation type="submission" date="2023-01" db="EMBL/GenBank/DDBJ databases">
        <authorList>
            <person name="Kreplak J."/>
        </authorList>
    </citation>
    <scope>NUCLEOTIDE SEQUENCE [LARGE SCALE GENOMIC DNA]</scope>
</reference>
<organism evidence="9 10">
    <name type="scientific">Vicia faba</name>
    <name type="common">Broad bean</name>
    <name type="synonym">Faba vulgaris</name>
    <dbReference type="NCBI Taxonomy" id="3906"/>
    <lineage>
        <taxon>Eukaryota</taxon>
        <taxon>Viridiplantae</taxon>
        <taxon>Streptophyta</taxon>
        <taxon>Embryophyta</taxon>
        <taxon>Tracheophyta</taxon>
        <taxon>Spermatophyta</taxon>
        <taxon>Magnoliopsida</taxon>
        <taxon>eudicotyledons</taxon>
        <taxon>Gunneridae</taxon>
        <taxon>Pentapetalae</taxon>
        <taxon>rosids</taxon>
        <taxon>fabids</taxon>
        <taxon>Fabales</taxon>
        <taxon>Fabaceae</taxon>
        <taxon>Papilionoideae</taxon>
        <taxon>50 kb inversion clade</taxon>
        <taxon>NPAAA clade</taxon>
        <taxon>Hologalegina</taxon>
        <taxon>IRL clade</taxon>
        <taxon>Fabeae</taxon>
        <taxon>Vicia</taxon>
    </lineage>
</organism>
<dbReference type="Proteomes" id="UP001157006">
    <property type="component" value="Chromosome 1L"/>
</dbReference>
<evidence type="ECO:0000256" key="2">
    <source>
        <dbReference type="ARBA" id="ARBA00022723"/>
    </source>
</evidence>
<dbReference type="Pfam" id="PF16135">
    <property type="entry name" value="TDBD"/>
    <property type="match status" value="1"/>
</dbReference>
<evidence type="ECO:0000256" key="4">
    <source>
        <dbReference type="ARBA" id="ARBA00022833"/>
    </source>
</evidence>
<evidence type="ECO:0000256" key="1">
    <source>
        <dbReference type="ARBA" id="ARBA00004123"/>
    </source>
</evidence>
<dbReference type="Gene3D" id="3.30.40.10">
    <property type="entry name" value="Zinc/RING finger domain, C3HC4 (zinc finger)"/>
    <property type="match status" value="1"/>
</dbReference>
<dbReference type="InterPro" id="IPR016181">
    <property type="entry name" value="Acyl_CoA_acyltransferase"/>
</dbReference>
<dbReference type="InterPro" id="IPR056511">
    <property type="entry name" value="IDM1_C"/>
</dbReference>
<keyword evidence="3 6" id="KW-0863">Zinc-finger</keyword>
<dbReference type="CDD" id="cd04301">
    <property type="entry name" value="NAT_SF"/>
    <property type="match status" value="1"/>
</dbReference>
<evidence type="ECO:0000256" key="3">
    <source>
        <dbReference type="ARBA" id="ARBA00022771"/>
    </source>
</evidence>